<keyword evidence="1 2" id="KW-0175">Coiled coil</keyword>
<dbReference type="InterPro" id="IPR049270">
    <property type="entry name" value="CFAP58_CC"/>
</dbReference>
<name>A0A7J6Y566_TRYCR</name>
<dbReference type="VEuPathDB" id="TriTrypDB:ECC02_005176"/>
<feature type="coiled-coil region" evidence="2">
    <location>
        <begin position="699"/>
        <end position="750"/>
    </location>
</feature>
<dbReference type="PANTHER" id="PTHR32083">
    <property type="entry name" value="CILIA AND FLAGELLA-ASSOCIATED PROTEIN 58-RELATED"/>
    <property type="match status" value="1"/>
</dbReference>
<sequence length="899" mass="106439">MWSLSFFFFFSHTQEDFVTFFSLFLSSRSERKNKKKKKGNTVGRASPMASQKPEDVTVSDGMLANLEREFNEAMQALEGHVKFGCFREEYEKLHRALLNSHESEKRLVRRCQQLTQELMSNAAKMQAAVKLAQDDHTTIEALKKETEKAWRMVDVANEKDARAKETIKKLREEVFSLQEIVENGTELTPTQTATLEELKLEKKRMQSEYDELVKQMETLTRETFELGHKMKEAEEEMMKHQEELRRVTDREKTVRQEYEKELKARDRSNLQLREQLLLVQQREKELKSHEQLHSKLSSAVNLLRLQLQEDQNRRQALAQKIESAERQLYHTQQSYDDAVDTREALNERHREVRKEITEAEKKAVDITAEKQRTHRVRDNDYKELCRLVQQNEDIRRDQTNLERQRLNVEKRIEMARREKEDLCRAFEMMQREKDSLKKVSEKEREKMQIIEKLIANEVESQAEIEDAIVREREIGTRLRQTVARLESEREKYVHEVSQVSLHHTQAQEELKIASITCEETQKAIDDSEQKLKKQQSRYEQVRSERNLYSKKLIESQDEVVELKQKFRMMDHQILQLKEELAMKEKKFQEESSAQKTSKDKLTKVRKVVNERTAALDEANQRCENVGQKIKQLVKVISRCDKELSEHQQRFLAVSGERDLLGTQLIRRNDELALLYDKVRMQQELLTHGEAACRARVEDMRLLRLKIEDLKRKASIAQKRAFHTECLKDEINQLQYELQAQRAKVQALTEEAENPKNTLRWENISGRDPTPEEIEKKIALLQRRLITKSEECVEKDMEVQEKQRLVTELQNIFARQPGHEVARQLNVMHKELGHKNAVMKQKASELNMTSTHISELKYEAERLRRELHETKRKYYEMQMSNDKIAEYLSHTKNTSTFSGF</sequence>
<gene>
    <name evidence="5" type="ORF">ECC02_005176</name>
</gene>
<evidence type="ECO:0000313" key="6">
    <source>
        <dbReference type="Proteomes" id="UP000583944"/>
    </source>
</evidence>
<reference evidence="5 6" key="1">
    <citation type="journal article" date="2019" name="Genome Biol. Evol.">
        <title>Nanopore Sequencing Significantly Improves Genome Assembly of the Protozoan Parasite Trypanosoma cruzi.</title>
        <authorList>
            <person name="Diaz-Viraque F."/>
            <person name="Pita S."/>
            <person name="Greif G."/>
            <person name="de Souza R.C.M."/>
            <person name="Iraola G."/>
            <person name="Robello C."/>
        </authorList>
    </citation>
    <scope>NUCLEOTIDE SEQUENCE [LARGE SCALE GENOMIC DNA]</scope>
    <source>
        <strain evidence="5 6">Berenice</strain>
    </source>
</reference>
<dbReference type="AlphaFoldDB" id="A0A7J6Y566"/>
<evidence type="ECO:0000313" key="5">
    <source>
        <dbReference type="EMBL" id="KAF5221819.1"/>
    </source>
</evidence>
<feature type="coiled-coil region" evidence="2">
    <location>
        <begin position="517"/>
        <end position="649"/>
    </location>
</feature>
<proteinExistence type="predicted"/>
<dbReference type="PANTHER" id="PTHR32083:SF45">
    <property type="entry name" value="FLAGELLAR ASSOCIATED PROTEIN"/>
    <property type="match status" value="1"/>
</dbReference>
<evidence type="ECO:0000256" key="1">
    <source>
        <dbReference type="ARBA" id="ARBA00023054"/>
    </source>
</evidence>
<feature type="coiled-coil region" evidence="2">
    <location>
        <begin position="300"/>
        <end position="446"/>
    </location>
</feature>
<dbReference type="EMBL" id="JABDHM010000033">
    <property type="protein sequence ID" value="KAF5221819.1"/>
    <property type="molecule type" value="Genomic_DNA"/>
</dbReference>
<feature type="coiled-coil region" evidence="2">
    <location>
        <begin position="852"/>
        <end position="879"/>
    </location>
</feature>
<feature type="coiled-coil region" evidence="2">
    <location>
        <begin position="153"/>
        <end position="275"/>
    </location>
</feature>
<dbReference type="GO" id="GO:0005856">
    <property type="term" value="C:cytoskeleton"/>
    <property type="evidence" value="ECO:0007669"/>
    <property type="project" value="TreeGrafter"/>
</dbReference>
<protein>
    <recommendedName>
        <fullName evidence="4">Cilia- and flagella-associated protein 58 central coiled coil domain-containing protein</fullName>
    </recommendedName>
</protein>
<dbReference type="Pfam" id="PF21771">
    <property type="entry name" value="CFAP58_CC"/>
    <property type="match status" value="1"/>
</dbReference>
<feature type="region of interest" description="Disordered" evidence="3">
    <location>
        <begin position="33"/>
        <end position="54"/>
    </location>
</feature>
<evidence type="ECO:0000256" key="2">
    <source>
        <dbReference type="SAM" id="Coils"/>
    </source>
</evidence>
<accession>A0A7J6Y566</accession>
<dbReference type="VEuPathDB" id="TriTrypDB:BCY84_11646"/>
<evidence type="ECO:0000259" key="4">
    <source>
        <dbReference type="Pfam" id="PF21771"/>
    </source>
</evidence>
<feature type="domain" description="Cilia- and flagella-associated protein 58 central coiled coil" evidence="4">
    <location>
        <begin position="421"/>
        <end position="715"/>
    </location>
</feature>
<comment type="caution">
    <text evidence="5">The sequence shown here is derived from an EMBL/GenBank/DDBJ whole genome shotgun (WGS) entry which is preliminary data.</text>
</comment>
<organism evidence="5 6">
    <name type="scientific">Trypanosoma cruzi</name>
    <dbReference type="NCBI Taxonomy" id="5693"/>
    <lineage>
        <taxon>Eukaryota</taxon>
        <taxon>Discoba</taxon>
        <taxon>Euglenozoa</taxon>
        <taxon>Kinetoplastea</taxon>
        <taxon>Metakinetoplastina</taxon>
        <taxon>Trypanosomatida</taxon>
        <taxon>Trypanosomatidae</taxon>
        <taxon>Trypanosoma</taxon>
        <taxon>Schizotrypanum</taxon>
    </lineage>
</organism>
<evidence type="ECO:0000256" key="3">
    <source>
        <dbReference type="SAM" id="MobiDB-lite"/>
    </source>
</evidence>
<dbReference type="Proteomes" id="UP000583944">
    <property type="component" value="Unassembled WGS sequence"/>
</dbReference>